<evidence type="ECO:0000313" key="1">
    <source>
        <dbReference type="EMBL" id="MED6201396.1"/>
    </source>
</evidence>
<organism evidence="1 2">
    <name type="scientific">Stylosanthes scabra</name>
    <dbReference type="NCBI Taxonomy" id="79078"/>
    <lineage>
        <taxon>Eukaryota</taxon>
        <taxon>Viridiplantae</taxon>
        <taxon>Streptophyta</taxon>
        <taxon>Embryophyta</taxon>
        <taxon>Tracheophyta</taxon>
        <taxon>Spermatophyta</taxon>
        <taxon>Magnoliopsida</taxon>
        <taxon>eudicotyledons</taxon>
        <taxon>Gunneridae</taxon>
        <taxon>Pentapetalae</taxon>
        <taxon>rosids</taxon>
        <taxon>fabids</taxon>
        <taxon>Fabales</taxon>
        <taxon>Fabaceae</taxon>
        <taxon>Papilionoideae</taxon>
        <taxon>50 kb inversion clade</taxon>
        <taxon>dalbergioids sensu lato</taxon>
        <taxon>Dalbergieae</taxon>
        <taxon>Pterocarpus clade</taxon>
        <taxon>Stylosanthes</taxon>
    </lineage>
</organism>
<reference evidence="1 2" key="1">
    <citation type="journal article" date="2023" name="Plants (Basel)">
        <title>Bridging the Gap: Combining Genomics and Transcriptomics Approaches to Understand Stylosanthes scabra, an Orphan Legume from the Brazilian Caatinga.</title>
        <authorList>
            <person name="Ferreira-Neto J.R.C."/>
            <person name="da Silva M.D."/>
            <person name="Binneck E."/>
            <person name="de Melo N.F."/>
            <person name="da Silva R.H."/>
            <person name="de Melo A.L.T.M."/>
            <person name="Pandolfi V."/>
            <person name="Bustamante F.O."/>
            <person name="Brasileiro-Vidal A.C."/>
            <person name="Benko-Iseppon A.M."/>
        </authorList>
    </citation>
    <scope>NUCLEOTIDE SEQUENCE [LARGE SCALE GENOMIC DNA]</scope>
    <source>
        <tissue evidence="1">Leaves</tissue>
    </source>
</reference>
<evidence type="ECO:0000313" key="2">
    <source>
        <dbReference type="Proteomes" id="UP001341840"/>
    </source>
</evidence>
<accession>A0ABU6XV44</accession>
<proteinExistence type="predicted"/>
<keyword evidence="2" id="KW-1185">Reference proteome</keyword>
<name>A0ABU6XV44_9FABA</name>
<comment type="caution">
    <text evidence="1">The sequence shown here is derived from an EMBL/GenBank/DDBJ whole genome shotgun (WGS) entry which is preliminary data.</text>
</comment>
<dbReference type="Proteomes" id="UP001341840">
    <property type="component" value="Unassembled WGS sequence"/>
</dbReference>
<sequence>MSDEKSFLTLVHHIGKIKKNSRNTILQKLGVSGSKRVEKLFYRAPVAVIYEHVKYGSFVVQSDADFDVIFHCWRNLLEVRTTELYAKLEDVVASSGESKRLLKALHYPCRHAMVMPDILAEFGLPPASVPNRIK</sequence>
<protein>
    <submittedName>
        <fullName evidence="1">Uncharacterized protein</fullName>
    </submittedName>
</protein>
<gene>
    <name evidence="1" type="ORF">PIB30_094502</name>
</gene>
<dbReference type="EMBL" id="JASCZI010213542">
    <property type="protein sequence ID" value="MED6201396.1"/>
    <property type="molecule type" value="Genomic_DNA"/>
</dbReference>